<evidence type="ECO:0000256" key="10">
    <source>
        <dbReference type="ARBA" id="ARBA00049014"/>
    </source>
</evidence>
<reference evidence="17" key="1">
    <citation type="submission" date="2023-06" db="EMBL/GenBank/DDBJ databases">
        <title>Genomic analysis of the entomopathogenic nematode Steinernema hermaphroditum.</title>
        <authorList>
            <person name="Schwarz E.M."/>
            <person name="Heppert J.K."/>
            <person name="Baniya A."/>
            <person name="Schwartz H.T."/>
            <person name="Tan C.-H."/>
            <person name="Antoshechkin I."/>
            <person name="Sternberg P.W."/>
            <person name="Goodrich-Blair H."/>
            <person name="Dillman A.R."/>
        </authorList>
    </citation>
    <scope>NUCLEOTIDE SEQUENCE</scope>
    <source>
        <strain evidence="17">PS9179</strain>
        <tissue evidence="17">Whole animal</tissue>
    </source>
</reference>
<gene>
    <name evidence="17" type="ORF">QR680_015933</name>
</gene>
<dbReference type="PROSITE" id="PS00107">
    <property type="entry name" value="PROTEIN_KINASE_ATP"/>
    <property type="match status" value="1"/>
</dbReference>
<dbReference type="EC" id="2.7.12.2" evidence="9"/>
<proteinExistence type="inferred from homology"/>
<keyword evidence="6 13" id="KW-0067">ATP-binding</keyword>
<dbReference type="PANTHER" id="PTHR47238">
    <property type="entry name" value="MITOGEN-ACTIVATED PROTEIN KINASE KINASE 5"/>
    <property type="match status" value="1"/>
</dbReference>
<dbReference type="InterPro" id="IPR011009">
    <property type="entry name" value="Kinase-like_dom_sf"/>
</dbReference>
<comment type="caution">
    <text evidence="17">The sequence shown here is derived from an EMBL/GenBank/DDBJ whole genome shotgun (WGS) entry which is preliminary data.</text>
</comment>
<keyword evidence="5" id="KW-0418">Kinase</keyword>
<comment type="catalytic activity">
    <reaction evidence="11">
        <text>L-threonyl-[protein] + ATP = O-phospho-L-threonyl-[protein] + ADP + H(+)</text>
        <dbReference type="Rhea" id="RHEA:46608"/>
        <dbReference type="Rhea" id="RHEA-COMP:11060"/>
        <dbReference type="Rhea" id="RHEA-COMP:11605"/>
        <dbReference type="ChEBI" id="CHEBI:15378"/>
        <dbReference type="ChEBI" id="CHEBI:30013"/>
        <dbReference type="ChEBI" id="CHEBI:30616"/>
        <dbReference type="ChEBI" id="CHEBI:61977"/>
        <dbReference type="ChEBI" id="CHEBI:456216"/>
        <dbReference type="EC" id="2.7.12.2"/>
    </reaction>
</comment>
<keyword evidence="3" id="KW-0808">Transferase</keyword>
<evidence type="ECO:0000256" key="15">
    <source>
        <dbReference type="SAM" id="MobiDB-lite"/>
    </source>
</evidence>
<keyword evidence="4 13" id="KW-0547">Nucleotide-binding</keyword>
<dbReference type="PROSITE" id="PS00108">
    <property type="entry name" value="PROTEIN_KINASE_ST"/>
    <property type="match status" value="1"/>
</dbReference>
<dbReference type="Pfam" id="PF00069">
    <property type="entry name" value="Pkinase"/>
    <property type="match status" value="1"/>
</dbReference>
<dbReference type="FunFam" id="3.30.200.20:FF:000040">
    <property type="entry name" value="Dual specificity mitogen-activated protein kinase kinase"/>
    <property type="match status" value="1"/>
</dbReference>
<evidence type="ECO:0000256" key="2">
    <source>
        <dbReference type="ARBA" id="ARBA00022553"/>
    </source>
</evidence>
<accession>A0AA39HBC6</accession>
<dbReference type="InterPro" id="IPR008271">
    <property type="entry name" value="Ser/Thr_kinase_AS"/>
</dbReference>
<dbReference type="GO" id="GO:0005524">
    <property type="term" value="F:ATP binding"/>
    <property type="evidence" value="ECO:0007669"/>
    <property type="project" value="UniProtKB-UniRule"/>
</dbReference>
<dbReference type="GO" id="GO:0004708">
    <property type="term" value="F:MAP kinase kinase activity"/>
    <property type="evidence" value="ECO:0007669"/>
    <property type="project" value="UniProtKB-EC"/>
</dbReference>
<dbReference type="Gene3D" id="1.10.510.10">
    <property type="entry name" value="Transferase(Phosphotransferase) domain 1"/>
    <property type="match status" value="1"/>
</dbReference>
<evidence type="ECO:0000313" key="18">
    <source>
        <dbReference type="Proteomes" id="UP001175271"/>
    </source>
</evidence>
<keyword evidence="7" id="KW-0829">Tyrosine-protein kinase</keyword>
<dbReference type="GO" id="GO:0004674">
    <property type="term" value="F:protein serine/threonine kinase activity"/>
    <property type="evidence" value="ECO:0007669"/>
    <property type="project" value="UniProtKB-KW"/>
</dbReference>
<comment type="catalytic activity">
    <reaction evidence="10">
        <text>L-seryl-[protein] + ATP = O-phospho-L-seryl-[protein] + ADP + H(+)</text>
        <dbReference type="Rhea" id="RHEA:17989"/>
        <dbReference type="Rhea" id="RHEA-COMP:9863"/>
        <dbReference type="Rhea" id="RHEA-COMP:11604"/>
        <dbReference type="ChEBI" id="CHEBI:15378"/>
        <dbReference type="ChEBI" id="CHEBI:29999"/>
        <dbReference type="ChEBI" id="CHEBI:30616"/>
        <dbReference type="ChEBI" id="CHEBI:83421"/>
        <dbReference type="ChEBI" id="CHEBI:456216"/>
        <dbReference type="EC" id="2.7.12.2"/>
    </reaction>
</comment>
<evidence type="ECO:0000313" key="17">
    <source>
        <dbReference type="EMBL" id="KAK0401713.1"/>
    </source>
</evidence>
<feature type="region of interest" description="Disordered" evidence="15">
    <location>
        <begin position="51"/>
        <end position="89"/>
    </location>
</feature>
<feature type="domain" description="Protein kinase" evidence="16">
    <location>
        <begin position="152"/>
        <end position="407"/>
    </location>
</feature>
<comment type="catalytic activity">
    <reaction evidence="12">
        <text>L-tyrosyl-[protein] + ATP = O-phospho-L-tyrosyl-[protein] + ADP + H(+)</text>
        <dbReference type="Rhea" id="RHEA:10596"/>
        <dbReference type="Rhea" id="RHEA-COMP:10136"/>
        <dbReference type="Rhea" id="RHEA-COMP:20101"/>
        <dbReference type="ChEBI" id="CHEBI:15378"/>
        <dbReference type="ChEBI" id="CHEBI:30616"/>
        <dbReference type="ChEBI" id="CHEBI:46858"/>
        <dbReference type="ChEBI" id="CHEBI:61978"/>
        <dbReference type="ChEBI" id="CHEBI:456216"/>
        <dbReference type="EC" id="2.7.12.2"/>
    </reaction>
</comment>
<keyword evidence="18" id="KW-1185">Reference proteome</keyword>
<evidence type="ECO:0000256" key="7">
    <source>
        <dbReference type="ARBA" id="ARBA00023137"/>
    </source>
</evidence>
<evidence type="ECO:0000256" key="12">
    <source>
        <dbReference type="ARBA" id="ARBA00051693"/>
    </source>
</evidence>
<evidence type="ECO:0000256" key="3">
    <source>
        <dbReference type="ARBA" id="ARBA00022679"/>
    </source>
</evidence>
<evidence type="ECO:0000256" key="4">
    <source>
        <dbReference type="ARBA" id="ARBA00022741"/>
    </source>
</evidence>
<feature type="binding site" evidence="13">
    <location>
        <position position="182"/>
    </location>
    <ligand>
        <name>ATP</name>
        <dbReference type="ChEBI" id="CHEBI:30616"/>
    </ligand>
</feature>
<evidence type="ECO:0000256" key="5">
    <source>
        <dbReference type="ARBA" id="ARBA00022777"/>
    </source>
</evidence>
<dbReference type="GO" id="GO:0006950">
    <property type="term" value="P:response to stress"/>
    <property type="evidence" value="ECO:0007669"/>
    <property type="project" value="UniProtKB-ARBA"/>
</dbReference>
<dbReference type="PROSITE" id="PS50011">
    <property type="entry name" value="PROTEIN_KINASE_DOM"/>
    <property type="match status" value="1"/>
</dbReference>
<dbReference type="SMART" id="SM00220">
    <property type="entry name" value="S_TKc"/>
    <property type="match status" value="1"/>
</dbReference>
<evidence type="ECO:0000256" key="8">
    <source>
        <dbReference type="ARBA" id="ARBA00038035"/>
    </source>
</evidence>
<comment type="similarity">
    <text evidence="8">Belongs to the protein kinase superfamily. STE Ser/Thr protein kinase family. MAP kinase kinase subfamily.</text>
</comment>
<protein>
    <recommendedName>
        <fullName evidence="9">mitogen-activated protein kinase kinase</fullName>
        <ecNumber evidence="9">2.7.12.2</ecNumber>
    </recommendedName>
</protein>
<evidence type="ECO:0000256" key="6">
    <source>
        <dbReference type="ARBA" id="ARBA00022840"/>
    </source>
</evidence>
<evidence type="ECO:0000256" key="11">
    <source>
        <dbReference type="ARBA" id="ARBA00049299"/>
    </source>
</evidence>
<name>A0AA39HBC6_9BILA</name>
<evidence type="ECO:0000256" key="1">
    <source>
        <dbReference type="ARBA" id="ARBA00022527"/>
    </source>
</evidence>
<sequence length="433" mass="48430">MAAGNGYVDSASTPTRTPRRFVAPLQQRFWEFEAKILRWRHVRFAPPSGFFSRRSRSTSADPSKGECSTHRPASSGPPKPTLSRIEIGSMTSPVPRRIMEINLTPRSSNELTLGLFAEADADVTRRYEAIRSKAGILNIDGAVFKDVRLGELELIAPLGNGASGSVSKMRFTRTNKLMAVKKMTRTHNMDEAKRVIMDLEVVSEAHVCPNIIRCYGYLFDNFNVHVCMELMATCLDKLLKRLSGPVPEEIIGKIAVSIVKALRYLKDEYGVMHRDVKPSNILLDWNGTVKLCDFGISGRLVQSRADTKAGCIAYMSPERITSKSGYDIRADVWSLGITLVELASGAHPYADFSVEFEVLSGIVENDPPALSTTDGFTPLFCDFVAQCLQKECDMRPKYKDLMKHDFFLLYDRKHVDVGAWLRRVLGEESPHNT</sequence>
<evidence type="ECO:0000256" key="9">
    <source>
        <dbReference type="ARBA" id="ARBA00038999"/>
    </source>
</evidence>
<keyword evidence="1 14" id="KW-0723">Serine/threonine-protein kinase</keyword>
<dbReference type="Proteomes" id="UP001175271">
    <property type="component" value="Unassembled WGS sequence"/>
</dbReference>
<evidence type="ECO:0000256" key="13">
    <source>
        <dbReference type="PROSITE-ProRule" id="PRU10141"/>
    </source>
</evidence>
<feature type="compositionally biased region" description="Low complexity" evidence="15">
    <location>
        <begin position="51"/>
        <end position="60"/>
    </location>
</feature>
<organism evidence="17 18">
    <name type="scientific">Steinernema hermaphroditum</name>
    <dbReference type="NCBI Taxonomy" id="289476"/>
    <lineage>
        <taxon>Eukaryota</taxon>
        <taxon>Metazoa</taxon>
        <taxon>Ecdysozoa</taxon>
        <taxon>Nematoda</taxon>
        <taxon>Chromadorea</taxon>
        <taxon>Rhabditida</taxon>
        <taxon>Tylenchina</taxon>
        <taxon>Panagrolaimomorpha</taxon>
        <taxon>Strongyloidoidea</taxon>
        <taxon>Steinernematidae</taxon>
        <taxon>Steinernema</taxon>
    </lineage>
</organism>
<dbReference type="InterPro" id="IPR017441">
    <property type="entry name" value="Protein_kinase_ATP_BS"/>
</dbReference>
<dbReference type="SUPFAM" id="SSF56112">
    <property type="entry name" value="Protein kinase-like (PK-like)"/>
    <property type="match status" value="1"/>
</dbReference>
<dbReference type="InterPro" id="IPR052468">
    <property type="entry name" value="Dual_spec_MAPK_kinase"/>
</dbReference>
<dbReference type="Gene3D" id="3.30.200.20">
    <property type="entry name" value="Phosphorylase Kinase, domain 1"/>
    <property type="match status" value="1"/>
</dbReference>
<dbReference type="AlphaFoldDB" id="A0AA39HBC6"/>
<dbReference type="PANTHER" id="PTHR47238:SF2">
    <property type="entry name" value="DUAL SPECIFICITY MITOGEN-ACTIVATED PROTEIN KINASE KINASE HEMIPTEROUS"/>
    <property type="match status" value="1"/>
</dbReference>
<evidence type="ECO:0000259" key="16">
    <source>
        <dbReference type="PROSITE" id="PS50011"/>
    </source>
</evidence>
<dbReference type="InterPro" id="IPR000719">
    <property type="entry name" value="Prot_kinase_dom"/>
</dbReference>
<dbReference type="GO" id="GO:0004713">
    <property type="term" value="F:protein tyrosine kinase activity"/>
    <property type="evidence" value="ECO:0007669"/>
    <property type="project" value="UniProtKB-KW"/>
</dbReference>
<evidence type="ECO:0000256" key="14">
    <source>
        <dbReference type="RuleBase" id="RU000304"/>
    </source>
</evidence>
<keyword evidence="2" id="KW-0597">Phosphoprotein</keyword>
<dbReference type="EMBL" id="JAUCMV010000004">
    <property type="protein sequence ID" value="KAK0401713.1"/>
    <property type="molecule type" value="Genomic_DNA"/>
</dbReference>